<evidence type="ECO:0000256" key="1">
    <source>
        <dbReference type="ARBA" id="ARBA00004370"/>
    </source>
</evidence>
<keyword evidence="9" id="KW-1185">Reference proteome</keyword>
<feature type="domain" description="Bacterial surface antigen (D15)" evidence="6">
    <location>
        <begin position="375"/>
        <end position="814"/>
    </location>
</feature>
<organism evidence="8 9">
    <name type="scientific">Flavobacterium sediminis</name>
    <dbReference type="NCBI Taxonomy" id="2201181"/>
    <lineage>
        <taxon>Bacteria</taxon>
        <taxon>Pseudomonadati</taxon>
        <taxon>Bacteroidota</taxon>
        <taxon>Flavobacteriia</taxon>
        <taxon>Flavobacteriales</taxon>
        <taxon>Flavobacteriaceae</taxon>
        <taxon>Flavobacterium</taxon>
    </lineage>
</organism>
<dbReference type="InterPro" id="IPR039910">
    <property type="entry name" value="D15-like"/>
</dbReference>
<dbReference type="GO" id="GO:0019867">
    <property type="term" value="C:outer membrane"/>
    <property type="evidence" value="ECO:0007669"/>
    <property type="project" value="InterPro"/>
</dbReference>
<dbReference type="Gene3D" id="3.10.20.310">
    <property type="entry name" value="membrane protein fhac"/>
    <property type="match status" value="1"/>
</dbReference>
<gene>
    <name evidence="8" type="ORF">DI487_04710</name>
</gene>
<protein>
    <recommendedName>
        <fullName evidence="10">Bacterial surface antigen (D15) domain-containing protein</fullName>
    </recommendedName>
</protein>
<comment type="subcellular location">
    <subcellularLocation>
        <location evidence="1">Membrane</location>
    </subcellularLocation>
</comment>
<evidence type="ECO:0000256" key="2">
    <source>
        <dbReference type="ARBA" id="ARBA00022692"/>
    </source>
</evidence>
<evidence type="ECO:0000256" key="5">
    <source>
        <dbReference type="ARBA" id="ARBA00023237"/>
    </source>
</evidence>
<dbReference type="Pfam" id="PF01103">
    <property type="entry name" value="Omp85"/>
    <property type="match status" value="1"/>
</dbReference>
<dbReference type="EMBL" id="CP029463">
    <property type="protein sequence ID" value="AWM15268.1"/>
    <property type="molecule type" value="Genomic_DNA"/>
</dbReference>
<dbReference type="KEGG" id="fse:DI487_04710"/>
<sequence>MGLGFYSCSITKKVPEGQQLLTKNTILVNDTVKKDEILENFYYQKPNGKFFGYPLRLAMYNMAKDNPDSLYYDWLSRKPNRRERLAKLLSDKQVDRLSQSFLVSGLSNFLKNTGQAPVIINDKKIKSTRNKLKAYYNYNLGYFKADVQTQIDSSGPKKGQVTYKITTGKASVLDTISHRIETPELEKLFTDIEQESLLKKGDVFNSQNFLSERSRITNYFRNHGVYHFQVNNVKYDIDTLNPNYKVNVVVDIEDRSVKKGDTLIKTPFKIYKISQVNVFTSNSSRKETDQIKDSVFYKKYNIYSSGKLNYRPKALTDAIFIEKGDYFSDDKKSLTSQSISNLKVFNFPTIEYVEDSLSVDNDGLIANIYLVPKKKYNLNFSTDFTHSNIQDFGISGNLSLMFRNIFKGAEILEISGRGNIGSSRDLANPNNTFFNISEYGGDMKLSFPRIFFPINTQKIIKKEMLPTTQVSVGFSSQRNIGLDKESVSGSLNYNWKTNNQRNNFKLELLGVNYVRNLNVGNYFNVYRTSYNSLNEFAAIYGTAPANLDEYGNLTSEGAVNFMAEALSGSYLSPQDADFKSILSISERYVRLIEDNLIVSSSFTFSRTTKNNITDKNYYNFRTKLESAGNLLRLLANSFSNSDQTSAAGNQKVFGIEYAQYAKGEVEYIKHWDLGRKKSIAIRSFAGIAIPYGNGTSIPFSRSYFGGGSNDNRGWQAYSLGPGRSSSILDFNEANMKLAFSAEYRFNFFGNLDGALFSDMGNIWNVFDNVENKDFTFNGLKSFEDLAVGSGIGFRYDFSFFVFRIDLGYKTYDPSREMSDRWLKGINFSKTVLNFGINYPF</sequence>
<dbReference type="OrthoDB" id="9814535at2"/>
<dbReference type="Pfam" id="PF07244">
    <property type="entry name" value="POTRA"/>
    <property type="match status" value="1"/>
</dbReference>
<evidence type="ECO:0000256" key="4">
    <source>
        <dbReference type="ARBA" id="ARBA00023136"/>
    </source>
</evidence>
<name>A0A2U8QYU1_9FLAO</name>
<dbReference type="AlphaFoldDB" id="A0A2U8QYU1"/>
<keyword evidence="3" id="KW-0732">Signal</keyword>
<dbReference type="InterPro" id="IPR000184">
    <property type="entry name" value="Bac_surfAg_D15"/>
</dbReference>
<dbReference type="Gene3D" id="2.40.160.50">
    <property type="entry name" value="membrane protein fhac: a member of the omp85/tpsb transporter family"/>
    <property type="match status" value="1"/>
</dbReference>
<reference evidence="8 9" key="1">
    <citation type="submission" date="2018-05" db="EMBL/GenBank/DDBJ databases">
        <title>Flavobacterium sp. MEBiC07310.</title>
        <authorList>
            <person name="Baek K."/>
        </authorList>
    </citation>
    <scope>NUCLEOTIDE SEQUENCE [LARGE SCALE GENOMIC DNA]</scope>
    <source>
        <strain evidence="8 9">MEBiC07310</strain>
    </source>
</reference>
<evidence type="ECO:0000313" key="9">
    <source>
        <dbReference type="Proteomes" id="UP000245429"/>
    </source>
</evidence>
<keyword evidence="5" id="KW-0998">Cell outer membrane</keyword>
<dbReference type="PANTHER" id="PTHR12815">
    <property type="entry name" value="SORTING AND ASSEMBLY MACHINERY SAMM50 PROTEIN FAMILY MEMBER"/>
    <property type="match status" value="1"/>
</dbReference>
<dbReference type="Proteomes" id="UP000245429">
    <property type="component" value="Chromosome"/>
</dbReference>
<evidence type="ECO:0000256" key="3">
    <source>
        <dbReference type="ARBA" id="ARBA00022729"/>
    </source>
</evidence>
<evidence type="ECO:0000259" key="6">
    <source>
        <dbReference type="Pfam" id="PF01103"/>
    </source>
</evidence>
<keyword evidence="2" id="KW-0812">Transmembrane</keyword>
<proteinExistence type="predicted"/>
<accession>A0A2U8QYU1</accession>
<dbReference type="PANTHER" id="PTHR12815:SF47">
    <property type="entry name" value="TRANSLOCATION AND ASSEMBLY MODULE SUBUNIT TAMA"/>
    <property type="match status" value="1"/>
</dbReference>
<feature type="domain" description="POTRA" evidence="7">
    <location>
        <begin position="191"/>
        <end position="253"/>
    </location>
</feature>
<dbReference type="InterPro" id="IPR010827">
    <property type="entry name" value="BamA/TamA_POTRA"/>
</dbReference>
<evidence type="ECO:0008006" key="10">
    <source>
        <dbReference type="Google" id="ProtNLM"/>
    </source>
</evidence>
<keyword evidence="4" id="KW-0472">Membrane</keyword>
<evidence type="ECO:0000313" key="8">
    <source>
        <dbReference type="EMBL" id="AWM15268.1"/>
    </source>
</evidence>
<evidence type="ECO:0000259" key="7">
    <source>
        <dbReference type="Pfam" id="PF07244"/>
    </source>
</evidence>